<dbReference type="PANTHER" id="PTHR24345">
    <property type="entry name" value="SERINE/THREONINE-PROTEIN KINASE PLK"/>
    <property type="match status" value="1"/>
</dbReference>
<evidence type="ECO:0000256" key="1">
    <source>
        <dbReference type="ARBA" id="ARBA00022527"/>
    </source>
</evidence>
<evidence type="ECO:0000256" key="2">
    <source>
        <dbReference type="ARBA" id="ARBA00022679"/>
    </source>
</evidence>
<keyword evidence="5 8" id="KW-0418">Kinase</keyword>
<dbReference type="InterPro" id="IPR000959">
    <property type="entry name" value="POLO_box_dom"/>
</dbReference>
<dbReference type="FunFam" id="3.30.1120.30:FF:000013">
    <property type="entry name" value="Serine/threonine-protein kinase PLK"/>
    <property type="match status" value="1"/>
</dbReference>
<dbReference type="EC" id="2.7.11.21" evidence="8"/>
<evidence type="ECO:0000256" key="6">
    <source>
        <dbReference type="ARBA" id="ARBA00022840"/>
    </source>
</evidence>
<feature type="region of interest" description="Disordered" evidence="9">
    <location>
        <begin position="739"/>
        <end position="770"/>
    </location>
</feature>
<dbReference type="AlphaFoldDB" id="A0A8J8P3D2"/>
<evidence type="ECO:0000256" key="9">
    <source>
        <dbReference type="SAM" id="MobiDB-lite"/>
    </source>
</evidence>
<feature type="compositionally biased region" description="Polar residues" evidence="9">
    <location>
        <begin position="697"/>
        <end position="717"/>
    </location>
</feature>
<dbReference type="PROSITE" id="PS50011">
    <property type="entry name" value="PROTEIN_KINASE_DOM"/>
    <property type="match status" value="1"/>
</dbReference>
<feature type="region of interest" description="Disordered" evidence="9">
    <location>
        <begin position="691"/>
        <end position="717"/>
    </location>
</feature>
<feature type="compositionally biased region" description="Low complexity" evidence="9">
    <location>
        <begin position="425"/>
        <end position="434"/>
    </location>
</feature>
<dbReference type="GO" id="GO:0005524">
    <property type="term" value="F:ATP binding"/>
    <property type="evidence" value="ECO:0007669"/>
    <property type="project" value="UniProtKB-UniRule"/>
</dbReference>
<dbReference type="Pfam" id="PF00659">
    <property type="entry name" value="POLO_box"/>
    <property type="match status" value="2"/>
</dbReference>
<feature type="compositionally biased region" description="Polar residues" evidence="9">
    <location>
        <begin position="410"/>
        <end position="424"/>
    </location>
</feature>
<keyword evidence="1 8" id="KW-0723">Serine/threonine-protein kinase</keyword>
<dbReference type="PANTHER" id="PTHR24345:SF0">
    <property type="entry name" value="CELL CYCLE SERINE_THREONINE-PROTEIN KINASE CDC5_MSD2"/>
    <property type="match status" value="1"/>
</dbReference>
<proteinExistence type="inferred from homology"/>
<reference evidence="12" key="1">
    <citation type="submission" date="2019-06" db="EMBL/GenBank/DDBJ databases">
        <authorList>
            <person name="Zheng W."/>
        </authorList>
    </citation>
    <scope>NUCLEOTIDE SEQUENCE</scope>
    <source>
        <strain evidence="12">QDHG01</strain>
    </source>
</reference>
<feature type="domain" description="POLO box" evidence="11">
    <location>
        <begin position="610"/>
        <end position="690"/>
    </location>
</feature>
<dbReference type="SUPFAM" id="SSF82615">
    <property type="entry name" value="Polo-box domain"/>
    <property type="match status" value="2"/>
</dbReference>
<dbReference type="EMBL" id="RRYP01001015">
    <property type="protein sequence ID" value="TNV86528.1"/>
    <property type="molecule type" value="Genomic_DNA"/>
</dbReference>
<dbReference type="InterPro" id="IPR008271">
    <property type="entry name" value="Ser/Thr_kinase_AS"/>
</dbReference>
<keyword evidence="13" id="KW-1185">Reference proteome</keyword>
<dbReference type="PROSITE" id="PS00108">
    <property type="entry name" value="PROTEIN_KINASE_ST"/>
    <property type="match status" value="1"/>
</dbReference>
<dbReference type="Pfam" id="PF00069">
    <property type="entry name" value="Pkinase"/>
    <property type="match status" value="1"/>
</dbReference>
<sequence length="770" mass="85198">MEANNQPPPTTASANPGTDPAASTVPAIVEERIVKSGGDTMVRRYIKGKFLGKGGFAKCYEFTSQETGAVTAAKVILKASLTKSRAKQKLMSEIKIHRSIKHQYVVQFQHFFEDADNVYILLELCQNQSLNELLRRRKRLHELEVQCYTMQIINALKYLHAHRIIHRDLKLGNLFINDRMEVKLGDFGLAAKLDFDGEKKRTICGTPNYIAPEVLEGKSGHSYEVDVWSLGVIIYTLIVGKPPFETSDVKTTYNRIRKIAYSFPDNVIVSEAAKELISRILIGDPTQRPTLDDICNHEFLMRNTIPKALPPSLLACPPTGQYLKQFISAVPTQGGYSTQQIRLESTAPATQQAMSRQNPLIHAGSSQPLATGLLANNRVPSASNGRAVDPQTLLFSDRVAGGAGYRRNGNVPQSAQQQSSERNNQQFASQQQFFTSGAPSQRERLMSPSSQVPAIGLQKKPTVQQLEQQQQQLLKGPNVWIKKWVDYSSKYGLGYLLSNNATGVFFNDSTKIVLDNITMAQTTTGKFYYYERKAVSATEKQDVMSTYTLGDFPKELQKKVTLLQHFRSYLETNNIQAAGNNGPTSGKSANVVEADVEMRDESAKGGAIVYVKKWMRTKHAIMFRLSNKIVQVSFQDHTEILLNSESRLVTYVNKKGERSTLPLNQALESNNAEMTKRLKYTKDILTHMLNNNTHTTPASASQSNRQPSLGAIGSQNQLPMSAAVGKRAETGLMSTVQSVAGGGGEMMTMGSSVSNGGLGSHRRPLNIINQ</sequence>
<comment type="similarity">
    <text evidence="8">Belongs to the protein kinase superfamily. Ser/Thr protein kinase family. CDC5/Polo subfamily.</text>
</comment>
<keyword evidence="2 8" id="KW-0808">Transferase</keyword>
<feature type="region of interest" description="Disordered" evidence="9">
    <location>
        <begin position="1"/>
        <end position="22"/>
    </location>
</feature>
<evidence type="ECO:0000256" key="4">
    <source>
        <dbReference type="ARBA" id="ARBA00022741"/>
    </source>
</evidence>
<organism evidence="12 13">
    <name type="scientific">Halteria grandinella</name>
    <dbReference type="NCBI Taxonomy" id="5974"/>
    <lineage>
        <taxon>Eukaryota</taxon>
        <taxon>Sar</taxon>
        <taxon>Alveolata</taxon>
        <taxon>Ciliophora</taxon>
        <taxon>Intramacronucleata</taxon>
        <taxon>Spirotrichea</taxon>
        <taxon>Stichotrichia</taxon>
        <taxon>Sporadotrichida</taxon>
        <taxon>Halteriidae</taxon>
        <taxon>Halteria</taxon>
    </lineage>
</organism>
<dbReference type="InterPro" id="IPR033701">
    <property type="entry name" value="POLO_box_1"/>
</dbReference>
<name>A0A8J8P3D2_HALGN</name>
<dbReference type="Gene3D" id="3.30.200.20">
    <property type="entry name" value="Phosphorylase Kinase, domain 1"/>
    <property type="match status" value="1"/>
</dbReference>
<evidence type="ECO:0000313" key="13">
    <source>
        <dbReference type="Proteomes" id="UP000785679"/>
    </source>
</evidence>
<evidence type="ECO:0000313" key="12">
    <source>
        <dbReference type="EMBL" id="TNV86528.1"/>
    </source>
</evidence>
<evidence type="ECO:0000256" key="3">
    <source>
        <dbReference type="ARBA" id="ARBA00022737"/>
    </source>
</evidence>
<comment type="catalytic activity">
    <reaction evidence="8">
        <text>L-threonyl-[protein] + ATP = O-phospho-L-threonyl-[protein] + ADP + H(+)</text>
        <dbReference type="Rhea" id="RHEA:46608"/>
        <dbReference type="Rhea" id="RHEA-COMP:11060"/>
        <dbReference type="Rhea" id="RHEA-COMP:11605"/>
        <dbReference type="ChEBI" id="CHEBI:15378"/>
        <dbReference type="ChEBI" id="CHEBI:30013"/>
        <dbReference type="ChEBI" id="CHEBI:30616"/>
        <dbReference type="ChEBI" id="CHEBI:61977"/>
        <dbReference type="ChEBI" id="CHEBI:456216"/>
        <dbReference type="EC" id="2.7.11.21"/>
    </reaction>
</comment>
<accession>A0A8J8P3D2</accession>
<dbReference type="PROSITE" id="PS00107">
    <property type="entry name" value="PROTEIN_KINASE_ATP"/>
    <property type="match status" value="1"/>
</dbReference>
<keyword evidence="6 7" id="KW-0067">ATP-binding</keyword>
<dbReference type="Gene3D" id="3.30.1120.30">
    <property type="entry name" value="POLO box domain"/>
    <property type="match status" value="2"/>
</dbReference>
<keyword evidence="4 7" id="KW-0547">Nucleotide-binding</keyword>
<dbReference type="OrthoDB" id="408964at2759"/>
<comment type="caution">
    <text evidence="12">The sequence shown here is derived from an EMBL/GenBank/DDBJ whole genome shotgun (WGS) entry which is preliminary data.</text>
</comment>
<dbReference type="PROSITE" id="PS50078">
    <property type="entry name" value="POLO_BOX"/>
    <property type="match status" value="2"/>
</dbReference>
<dbReference type="GO" id="GO:0004674">
    <property type="term" value="F:protein serine/threonine kinase activity"/>
    <property type="evidence" value="ECO:0007669"/>
    <property type="project" value="UniProtKB-KW"/>
</dbReference>
<keyword evidence="3" id="KW-0677">Repeat</keyword>
<feature type="domain" description="Protein kinase" evidence="10">
    <location>
        <begin position="45"/>
        <end position="300"/>
    </location>
</feature>
<dbReference type="InterPro" id="IPR011009">
    <property type="entry name" value="Kinase-like_dom_sf"/>
</dbReference>
<dbReference type="SMART" id="SM00220">
    <property type="entry name" value="S_TKc"/>
    <property type="match status" value="1"/>
</dbReference>
<feature type="binding site" evidence="7">
    <location>
        <position position="78"/>
    </location>
    <ligand>
        <name>ATP</name>
        <dbReference type="ChEBI" id="CHEBI:30616"/>
    </ligand>
</feature>
<dbReference type="InterPro" id="IPR017441">
    <property type="entry name" value="Protein_kinase_ATP_BS"/>
</dbReference>
<protein>
    <recommendedName>
        <fullName evidence="8">Serine/threonine-protein kinase PLK</fullName>
        <ecNumber evidence="8">2.7.11.21</ecNumber>
    </recommendedName>
    <alternativeName>
        <fullName evidence="8">Polo-like kinase</fullName>
    </alternativeName>
</protein>
<dbReference type="InterPro" id="IPR033695">
    <property type="entry name" value="POLO_box_2"/>
</dbReference>
<dbReference type="FunFam" id="1.10.510.10:FF:001048">
    <property type="entry name" value="Serine/threonine-protein kinase PLK"/>
    <property type="match status" value="1"/>
</dbReference>
<evidence type="ECO:0000259" key="11">
    <source>
        <dbReference type="PROSITE" id="PS50078"/>
    </source>
</evidence>
<feature type="compositionally biased region" description="Pro residues" evidence="9">
    <location>
        <begin position="1"/>
        <end position="10"/>
    </location>
</feature>
<dbReference type="InterPro" id="IPR036947">
    <property type="entry name" value="POLO_box_dom_sf"/>
</dbReference>
<gene>
    <name evidence="12" type="ORF">FGO68_gene9627</name>
</gene>
<dbReference type="CDD" id="cd13118">
    <property type="entry name" value="POLO_box_1"/>
    <property type="match status" value="1"/>
</dbReference>
<feature type="domain" description="POLO box" evidence="11">
    <location>
        <begin position="480"/>
        <end position="572"/>
    </location>
</feature>
<dbReference type="SUPFAM" id="SSF56112">
    <property type="entry name" value="Protein kinase-like (PK-like)"/>
    <property type="match status" value="1"/>
</dbReference>
<dbReference type="GO" id="GO:0005634">
    <property type="term" value="C:nucleus"/>
    <property type="evidence" value="ECO:0007669"/>
    <property type="project" value="TreeGrafter"/>
</dbReference>
<dbReference type="InterPro" id="IPR000719">
    <property type="entry name" value="Prot_kinase_dom"/>
</dbReference>
<dbReference type="FunFam" id="3.30.200.20:FF:000091">
    <property type="entry name" value="Serine/threonine-protein kinase PLK"/>
    <property type="match status" value="1"/>
</dbReference>
<evidence type="ECO:0000256" key="8">
    <source>
        <dbReference type="RuleBase" id="RU361162"/>
    </source>
</evidence>
<dbReference type="Gene3D" id="1.10.510.10">
    <property type="entry name" value="Transferase(Phosphotransferase) domain 1"/>
    <property type="match status" value="1"/>
</dbReference>
<feature type="region of interest" description="Disordered" evidence="9">
    <location>
        <begin position="404"/>
        <end position="448"/>
    </location>
</feature>
<evidence type="ECO:0000259" key="10">
    <source>
        <dbReference type="PROSITE" id="PS50011"/>
    </source>
</evidence>
<dbReference type="CDD" id="cd14099">
    <property type="entry name" value="STKc_PLK"/>
    <property type="match status" value="1"/>
</dbReference>
<dbReference type="CDD" id="cd13117">
    <property type="entry name" value="POLO_box_2"/>
    <property type="match status" value="1"/>
</dbReference>
<dbReference type="Proteomes" id="UP000785679">
    <property type="component" value="Unassembled WGS sequence"/>
</dbReference>
<evidence type="ECO:0000256" key="5">
    <source>
        <dbReference type="ARBA" id="ARBA00022777"/>
    </source>
</evidence>
<evidence type="ECO:0000256" key="7">
    <source>
        <dbReference type="PROSITE-ProRule" id="PRU10141"/>
    </source>
</evidence>